<organism evidence="10 11">
    <name type="scientific">Gymnopilus dilepis</name>
    <dbReference type="NCBI Taxonomy" id="231916"/>
    <lineage>
        <taxon>Eukaryota</taxon>
        <taxon>Fungi</taxon>
        <taxon>Dikarya</taxon>
        <taxon>Basidiomycota</taxon>
        <taxon>Agaricomycotina</taxon>
        <taxon>Agaricomycetes</taxon>
        <taxon>Agaricomycetidae</taxon>
        <taxon>Agaricales</taxon>
        <taxon>Agaricineae</taxon>
        <taxon>Hymenogastraceae</taxon>
        <taxon>Gymnopilus</taxon>
    </lineage>
</organism>
<evidence type="ECO:0000313" key="11">
    <source>
        <dbReference type="Proteomes" id="UP000284706"/>
    </source>
</evidence>
<evidence type="ECO:0000256" key="3">
    <source>
        <dbReference type="ARBA" id="ARBA00022741"/>
    </source>
</evidence>
<evidence type="ECO:0000256" key="7">
    <source>
        <dbReference type="SAM" id="Coils"/>
    </source>
</evidence>
<evidence type="ECO:0000256" key="1">
    <source>
        <dbReference type="ARBA" id="ARBA00008675"/>
    </source>
</evidence>
<dbReference type="InterPro" id="IPR028299">
    <property type="entry name" value="ClpA/B_CS2"/>
</dbReference>
<dbReference type="InterPro" id="IPR003593">
    <property type="entry name" value="AAA+_ATPase"/>
</dbReference>
<dbReference type="Gene3D" id="3.40.50.300">
    <property type="entry name" value="P-loop containing nucleotide triphosphate hydrolases"/>
    <property type="match status" value="3"/>
</dbReference>
<dbReference type="Proteomes" id="UP000284706">
    <property type="component" value="Unassembled WGS sequence"/>
</dbReference>
<accession>A0A409W2V6</accession>
<evidence type="ECO:0000259" key="9">
    <source>
        <dbReference type="SMART" id="SM01086"/>
    </source>
</evidence>
<dbReference type="InterPro" id="IPR050130">
    <property type="entry name" value="ClpA_ClpB"/>
</dbReference>
<feature type="coiled-coil region" evidence="7">
    <location>
        <begin position="269"/>
        <end position="349"/>
    </location>
</feature>
<dbReference type="PANTHER" id="PTHR11638:SF176">
    <property type="entry name" value="HEAT SHOCK PROTEIN 78, MITOCHONDRIAL"/>
    <property type="match status" value="1"/>
</dbReference>
<evidence type="ECO:0000256" key="5">
    <source>
        <dbReference type="ARBA" id="ARBA00023186"/>
    </source>
</evidence>
<dbReference type="GO" id="GO:0005524">
    <property type="term" value="F:ATP binding"/>
    <property type="evidence" value="ECO:0007669"/>
    <property type="project" value="UniProtKB-KW"/>
</dbReference>
<dbReference type="CDD" id="cd19499">
    <property type="entry name" value="RecA-like_ClpB_Hsp104-like"/>
    <property type="match status" value="1"/>
</dbReference>
<dbReference type="InterPro" id="IPR018368">
    <property type="entry name" value="ClpA/B_CS1"/>
</dbReference>
<keyword evidence="11" id="KW-1185">Reference proteome</keyword>
<dbReference type="FunCoup" id="A0A409W2V6">
    <property type="interactions" value="91"/>
</dbReference>
<dbReference type="AlphaFoldDB" id="A0A409W2V6"/>
<dbReference type="GO" id="GO:0034605">
    <property type="term" value="P:cellular response to heat"/>
    <property type="evidence" value="ECO:0007669"/>
    <property type="project" value="TreeGrafter"/>
</dbReference>
<dbReference type="Gene3D" id="1.10.8.60">
    <property type="match status" value="1"/>
</dbReference>
<keyword evidence="5 6" id="KW-0143">Chaperone</keyword>
<evidence type="ECO:0000256" key="2">
    <source>
        <dbReference type="ARBA" id="ARBA00022737"/>
    </source>
</evidence>
<feature type="domain" description="AAA+ ATPase" evidence="8">
    <location>
        <begin position="457"/>
        <end position="602"/>
    </location>
</feature>
<feature type="domain" description="AAA+ ATPase" evidence="8">
    <location>
        <begin position="56"/>
        <end position="200"/>
    </location>
</feature>
<keyword evidence="2" id="KW-0677">Repeat</keyword>
<keyword evidence="3 6" id="KW-0547">Nucleotide-binding</keyword>
<dbReference type="InParanoid" id="A0A409W2V6"/>
<dbReference type="PRINTS" id="PR00300">
    <property type="entry name" value="CLPPROTEASEA"/>
</dbReference>
<dbReference type="Pfam" id="PF17871">
    <property type="entry name" value="AAA_lid_9"/>
    <property type="match status" value="1"/>
</dbReference>
<dbReference type="PROSITE" id="PS00870">
    <property type="entry name" value="CLPAB_1"/>
    <property type="match status" value="1"/>
</dbReference>
<dbReference type="Pfam" id="PF10431">
    <property type="entry name" value="ClpB_D2-small"/>
    <property type="match status" value="1"/>
</dbReference>
<keyword evidence="7" id="KW-0175">Coiled coil</keyword>
<evidence type="ECO:0000256" key="4">
    <source>
        <dbReference type="ARBA" id="ARBA00022840"/>
    </source>
</evidence>
<dbReference type="InterPro" id="IPR041546">
    <property type="entry name" value="ClpA/ClpB_AAA_lid"/>
</dbReference>
<protein>
    <recommendedName>
        <fullName evidence="12">Clp R domain-containing protein</fullName>
    </recommendedName>
</protein>
<dbReference type="SMART" id="SM01086">
    <property type="entry name" value="ClpB_D2-small"/>
    <property type="match status" value="1"/>
</dbReference>
<dbReference type="InterPro" id="IPR019489">
    <property type="entry name" value="Clp_ATPase_C"/>
</dbReference>
<dbReference type="Pfam" id="PF07724">
    <property type="entry name" value="AAA_2"/>
    <property type="match status" value="1"/>
</dbReference>
<dbReference type="EMBL" id="NHYE01005435">
    <property type="protein sequence ID" value="PPQ72860.1"/>
    <property type="molecule type" value="Genomic_DNA"/>
</dbReference>
<dbReference type="FunFam" id="3.40.50.300:FF:000120">
    <property type="entry name" value="ATP-dependent chaperone ClpB"/>
    <property type="match status" value="1"/>
</dbReference>
<keyword evidence="4 6" id="KW-0067">ATP-binding</keyword>
<dbReference type="InterPro" id="IPR001270">
    <property type="entry name" value="ClpA/B"/>
</dbReference>
<dbReference type="STRING" id="231916.A0A409W2V6"/>
<evidence type="ECO:0000256" key="6">
    <source>
        <dbReference type="RuleBase" id="RU004432"/>
    </source>
</evidence>
<reference evidence="10 11" key="1">
    <citation type="journal article" date="2018" name="Evol. Lett.">
        <title>Horizontal gene cluster transfer increased hallucinogenic mushroom diversity.</title>
        <authorList>
            <person name="Reynolds H.T."/>
            <person name="Vijayakumar V."/>
            <person name="Gluck-Thaler E."/>
            <person name="Korotkin H.B."/>
            <person name="Matheny P.B."/>
            <person name="Slot J.C."/>
        </authorList>
    </citation>
    <scope>NUCLEOTIDE SEQUENCE [LARGE SCALE GENOMIC DNA]</scope>
    <source>
        <strain evidence="10 11">SRW20</strain>
    </source>
</reference>
<evidence type="ECO:0000313" key="10">
    <source>
        <dbReference type="EMBL" id="PPQ72860.1"/>
    </source>
</evidence>
<dbReference type="OrthoDB" id="47330at2759"/>
<proteinExistence type="inferred from homology"/>
<name>A0A409W2V6_9AGAR</name>
<evidence type="ECO:0000259" key="8">
    <source>
        <dbReference type="SMART" id="SM00382"/>
    </source>
</evidence>
<dbReference type="PANTHER" id="PTHR11638">
    <property type="entry name" value="ATP-DEPENDENT CLP PROTEASE"/>
    <property type="match status" value="1"/>
</dbReference>
<dbReference type="GO" id="GO:0043335">
    <property type="term" value="P:protein unfolding"/>
    <property type="evidence" value="ECO:0007669"/>
    <property type="project" value="TreeGrafter"/>
</dbReference>
<dbReference type="PROSITE" id="PS00871">
    <property type="entry name" value="CLPAB_2"/>
    <property type="match status" value="1"/>
</dbReference>
<dbReference type="CDD" id="cd00009">
    <property type="entry name" value="AAA"/>
    <property type="match status" value="1"/>
</dbReference>
<comment type="caution">
    <text evidence="10">The sequence shown here is derived from an EMBL/GenBank/DDBJ whole genome shotgun (WGS) entry which is preliminary data.</text>
</comment>
<comment type="similarity">
    <text evidence="1 6">Belongs to the ClpA/ClpB family.</text>
</comment>
<gene>
    <name evidence="10" type="ORF">CVT26_003484</name>
</gene>
<dbReference type="GO" id="GO:0005759">
    <property type="term" value="C:mitochondrial matrix"/>
    <property type="evidence" value="ECO:0007669"/>
    <property type="project" value="TreeGrafter"/>
</dbReference>
<dbReference type="Pfam" id="PF00004">
    <property type="entry name" value="AAA"/>
    <property type="match status" value="1"/>
</dbReference>
<dbReference type="SUPFAM" id="SSF52540">
    <property type="entry name" value="P-loop containing nucleoside triphosphate hydrolases"/>
    <property type="match status" value="2"/>
</dbReference>
<sequence length="752" mass="83390">MPPGGFSFGGPQHQKGEALKEYSVDLTQLARDGKLDPTIGRDEEIRRTIQILSRRTKSNPVLIGPPGVGKTAILEGLASRIVSREVPESLQDKRVLSIDLAAIMAGSGIRGAFEEKFKALLRDIEEESKKVICFIDEVHTLFQLGKAEGSIDAGQMIKPALARGLQLVGATTPDEYRKTIGKDAALERRFQPVTVDEPTVASTIAILRGLKPRYEVHHGVEISDAALVTAAVYSARYISDRYLPDKAIDLVDEAASALRLAQESKPDELEALERQIVTLQIEYESLKKETDVFSVERRQKVEEELMVKRQEADKLTSVWQAERSRLQQIKETKKKLEDAKYQLEVAQRQGQYELASRLRFATIPELERQLPSEKESEESDESGLPMLHERVTSSDIARVVAKATGIPVQNLLKGERDKLVHMEDSLRQRVVGQDHVVAAVSDAVRISRSGLGAPNRPVASFLFLGPTGVGKTELCKALASFLYNDEQRGLITINMSEYHDRHTISRLIGAAPGYVGFEEGGQLTEAVRRKPYAVVLLDELEKAHKDVALILLQILDEGTITDSQGRKVDFKNTIICLTSNLGSDVLAHPSASNPETGVVTEEAKAEVLERTSEYFPPELLNRLDSMLVFNKLSRKSILKVVQLRLDDVANRLKHKRISLDVDEEARNWLANKGFSEVYGARAIARVVRTDVLFPLARKLLKGTIRDGDTVEIRVSGDALEIRDNHPPDPSVGRPEADAIEVEDAAEEDLGKI</sequence>
<evidence type="ECO:0008006" key="12">
    <source>
        <dbReference type="Google" id="ProtNLM"/>
    </source>
</evidence>
<dbReference type="GO" id="GO:0042026">
    <property type="term" value="P:protein refolding"/>
    <property type="evidence" value="ECO:0007669"/>
    <property type="project" value="TreeGrafter"/>
</dbReference>
<dbReference type="InterPro" id="IPR027417">
    <property type="entry name" value="P-loop_NTPase"/>
</dbReference>
<dbReference type="FunFam" id="3.40.50.300:FF:000025">
    <property type="entry name" value="ATP-dependent Clp protease subunit"/>
    <property type="match status" value="1"/>
</dbReference>
<dbReference type="FunFam" id="3.40.50.300:FF:000010">
    <property type="entry name" value="Chaperone clpB 1, putative"/>
    <property type="match status" value="1"/>
</dbReference>
<dbReference type="GO" id="GO:0016887">
    <property type="term" value="F:ATP hydrolysis activity"/>
    <property type="evidence" value="ECO:0007669"/>
    <property type="project" value="InterPro"/>
</dbReference>
<dbReference type="InterPro" id="IPR003959">
    <property type="entry name" value="ATPase_AAA_core"/>
</dbReference>
<feature type="domain" description="Clp ATPase C-terminal" evidence="9">
    <location>
        <begin position="632"/>
        <end position="721"/>
    </location>
</feature>
<dbReference type="SMART" id="SM00382">
    <property type="entry name" value="AAA"/>
    <property type="match status" value="2"/>
</dbReference>